<dbReference type="EMBL" id="JABWSB020000003">
    <property type="protein sequence ID" value="MBV4514609.1"/>
    <property type="molecule type" value="Genomic_DNA"/>
</dbReference>
<evidence type="ECO:0000313" key="2">
    <source>
        <dbReference type="Proteomes" id="UP000624243"/>
    </source>
</evidence>
<comment type="caution">
    <text evidence="1">The sequence shown here is derived from an EMBL/GenBank/DDBJ whole genome shotgun (WGS) entry which is preliminary data.</text>
</comment>
<reference evidence="1 2" key="1">
    <citation type="journal article" date="2020" name="Microorganisms">
        <title>Reliable Identification of Environmental Pseudomonas Isolates Using the rpoD Gene.</title>
        <authorList>
            <consortium name="The Broad Institute Genome Sequencing Platform"/>
            <person name="Girard L."/>
            <person name="Lood C."/>
            <person name="Rokni-Zadeh H."/>
            <person name="van Noort V."/>
            <person name="Lavigne R."/>
            <person name="De Mot R."/>
        </authorList>
    </citation>
    <scope>NUCLEOTIDE SEQUENCE [LARGE SCALE GENOMIC DNA]</scope>
    <source>
        <strain evidence="1 2">RW1P2</strain>
    </source>
</reference>
<dbReference type="Proteomes" id="UP000624243">
    <property type="component" value="Unassembled WGS sequence"/>
</dbReference>
<keyword evidence="2" id="KW-1185">Reference proteome</keyword>
<sequence>MNCPVDFSRRQVLLTAGIGLVAASSPLLAQSLNGTQHSSRSSGGLYLPNSAAGTPWTPESVRQKAYAMPVVSPAYPQPPSWFLERPSLTITYRTDIELARAMVPEPLMVKDPLVSLSFLWMVAPGIGDYYEFAQSIACFLGDEAVSFRPLMVAENVTAIMLGREVWGLPKKYGHPRVGQNNESYVGTLEYDGTLVARASMAYKYQEVDLAQAAAAMRTPGVVLKVIPDVDGKTARIAELVRFEYSTVELKEAWTGAASLELFDHEAVPIAALPVREIVSVRHTLGNFMLAPGKVVHDYLK</sequence>
<accession>A0ACC5UJI6</accession>
<organism evidence="1 2">
    <name type="scientific">Pseudomonas kurunegalensis</name>
    <dbReference type="NCBI Taxonomy" id="485880"/>
    <lineage>
        <taxon>Bacteria</taxon>
        <taxon>Pseudomonadati</taxon>
        <taxon>Pseudomonadota</taxon>
        <taxon>Gammaproteobacteria</taxon>
        <taxon>Pseudomonadales</taxon>
        <taxon>Pseudomonadaceae</taxon>
        <taxon>Pseudomonas</taxon>
    </lineage>
</organism>
<protein>
    <submittedName>
        <fullName evidence="1">Acetoacetate decarboxylase family protein</fullName>
    </submittedName>
</protein>
<name>A0ACC5UJI6_9PSED</name>
<proteinExistence type="predicted"/>
<gene>
    <name evidence="1" type="ORF">HU758_005225</name>
</gene>
<evidence type="ECO:0000313" key="1">
    <source>
        <dbReference type="EMBL" id="MBV4514609.1"/>
    </source>
</evidence>